<dbReference type="Proteomes" id="UP000016930">
    <property type="component" value="Unassembled WGS sequence"/>
</dbReference>
<dbReference type="Gene3D" id="2.170.270.10">
    <property type="entry name" value="SET domain"/>
    <property type="match status" value="1"/>
</dbReference>
<dbReference type="EMBL" id="KB445823">
    <property type="protein sequence ID" value="EMD31119.1"/>
    <property type="molecule type" value="Genomic_DNA"/>
</dbReference>
<dbReference type="STRING" id="914234.M2P705"/>
<dbReference type="PANTHER" id="PTHR45747:SF4">
    <property type="entry name" value="HISTONE-LYSINE N-METHYLTRANSFERASE E(Z)"/>
    <property type="match status" value="1"/>
</dbReference>
<organism evidence="8 9">
    <name type="scientific">Ceriporiopsis subvermispora (strain B)</name>
    <name type="common">White-rot fungus</name>
    <name type="synonym">Gelatoporia subvermispora</name>
    <dbReference type="NCBI Taxonomy" id="914234"/>
    <lineage>
        <taxon>Eukaryota</taxon>
        <taxon>Fungi</taxon>
        <taxon>Dikarya</taxon>
        <taxon>Basidiomycota</taxon>
        <taxon>Agaricomycotina</taxon>
        <taxon>Agaricomycetes</taxon>
        <taxon>Polyporales</taxon>
        <taxon>Gelatoporiaceae</taxon>
        <taxon>Gelatoporia</taxon>
    </lineage>
</organism>
<evidence type="ECO:0000313" key="9">
    <source>
        <dbReference type="Proteomes" id="UP000016930"/>
    </source>
</evidence>
<dbReference type="PROSITE" id="PS51633">
    <property type="entry name" value="CXC"/>
    <property type="match status" value="1"/>
</dbReference>
<evidence type="ECO:0000259" key="7">
    <source>
        <dbReference type="PROSITE" id="PS51633"/>
    </source>
</evidence>
<dbReference type="InterPro" id="IPR045318">
    <property type="entry name" value="EZH1/2-like"/>
</dbReference>
<feature type="region of interest" description="Disordered" evidence="6">
    <location>
        <begin position="57"/>
        <end position="78"/>
    </location>
</feature>
<dbReference type="GO" id="GO:0031507">
    <property type="term" value="P:heterochromatin formation"/>
    <property type="evidence" value="ECO:0007669"/>
    <property type="project" value="TreeGrafter"/>
</dbReference>
<protein>
    <recommendedName>
        <fullName evidence="7">CXC domain-containing protein</fullName>
    </recommendedName>
</protein>
<evidence type="ECO:0000256" key="5">
    <source>
        <dbReference type="ARBA" id="ARBA00023163"/>
    </source>
</evidence>
<dbReference type="InterPro" id="IPR026489">
    <property type="entry name" value="CXC_dom"/>
</dbReference>
<feature type="domain" description="CXC" evidence="7">
    <location>
        <begin position="424"/>
        <end position="532"/>
    </location>
</feature>
<keyword evidence="9" id="KW-1185">Reference proteome</keyword>
<evidence type="ECO:0000313" key="8">
    <source>
        <dbReference type="EMBL" id="EMD31119.1"/>
    </source>
</evidence>
<dbReference type="GO" id="GO:0003682">
    <property type="term" value="F:chromatin binding"/>
    <property type="evidence" value="ECO:0007669"/>
    <property type="project" value="TreeGrafter"/>
</dbReference>
<keyword evidence="1" id="KW-0489">Methyltransferase</keyword>
<dbReference type="InterPro" id="IPR046341">
    <property type="entry name" value="SET_dom_sf"/>
</dbReference>
<gene>
    <name evidence="8" type="ORF">CERSUDRAFT_127583</name>
</gene>
<evidence type="ECO:0000256" key="3">
    <source>
        <dbReference type="ARBA" id="ARBA00022691"/>
    </source>
</evidence>
<dbReference type="HOGENOM" id="CLU_029951_0_0_1"/>
<reference evidence="8 9" key="1">
    <citation type="journal article" date="2012" name="Proc. Natl. Acad. Sci. U.S.A.">
        <title>Comparative genomics of Ceriporiopsis subvermispora and Phanerochaete chrysosporium provide insight into selective ligninolysis.</title>
        <authorList>
            <person name="Fernandez-Fueyo E."/>
            <person name="Ruiz-Duenas F.J."/>
            <person name="Ferreira P."/>
            <person name="Floudas D."/>
            <person name="Hibbett D.S."/>
            <person name="Canessa P."/>
            <person name="Larrondo L.F."/>
            <person name="James T.Y."/>
            <person name="Seelenfreund D."/>
            <person name="Lobos S."/>
            <person name="Polanco R."/>
            <person name="Tello M."/>
            <person name="Honda Y."/>
            <person name="Watanabe T."/>
            <person name="Watanabe T."/>
            <person name="Ryu J.S."/>
            <person name="Kubicek C.P."/>
            <person name="Schmoll M."/>
            <person name="Gaskell J."/>
            <person name="Hammel K.E."/>
            <person name="St John F.J."/>
            <person name="Vanden Wymelenberg A."/>
            <person name="Sabat G."/>
            <person name="Splinter BonDurant S."/>
            <person name="Syed K."/>
            <person name="Yadav J.S."/>
            <person name="Doddapaneni H."/>
            <person name="Subramanian V."/>
            <person name="Lavin J.L."/>
            <person name="Oguiza J.A."/>
            <person name="Perez G."/>
            <person name="Pisabarro A.G."/>
            <person name="Ramirez L."/>
            <person name="Santoyo F."/>
            <person name="Master E."/>
            <person name="Coutinho P.M."/>
            <person name="Henrissat B."/>
            <person name="Lombard V."/>
            <person name="Magnuson J.K."/>
            <person name="Kuees U."/>
            <person name="Hori C."/>
            <person name="Igarashi K."/>
            <person name="Samejima M."/>
            <person name="Held B.W."/>
            <person name="Barry K.W."/>
            <person name="LaButti K.M."/>
            <person name="Lapidus A."/>
            <person name="Lindquist E.A."/>
            <person name="Lucas S.M."/>
            <person name="Riley R."/>
            <person name="Salamov A.A."/>
            <person name="Hoffmeister D."/>
            <person name="Schwenk D."/>
            <person name="Hadar Y."/>
            <person name="Yarden O."/>
            <person name="de Vries R.P."/>
            <person name="Wiebenga A."/>
            <person name="Stenlid J."/>
            <person name="Eastwood D."/>
            <person name="Grigoriev I.V."/>
            <person name="Berka R.M."/>
            <person name="Blanchette R.A."/>
            <person name="Kersten P."/>
            <person name="Martinez A.T."/>
            <person name="Vicuna R."/>
            <person name="Cullen D."/>
        </authorList>
    </citation>
    <scope>NUCLEOTIDE SEQUENCE [LARGE SCALE GENOMIC DNA]</scope>
    <source>
        <strain evidence="8 9">B</strain>
    </source>
</reference>
<dbReference type="OrthoDB" id="6141102at2759"/>
<dbReference type="GO" id="GO:0032259">
    <property type="term" value="P:methylation"/>
    <property type="evidence" value="ECO:0007669"/>
    <property type="project" value="UniProtKB-KW"/>
</dbReference>
<name>M2P705_CERS8</name>
<evidence type="ECO:0000256" key="4">
    <source>
        <dbReference type="ARBA" id="ARBA00023015"/>
    </source>
</evidence>
<keyword evidence="3" id="KW-0949">S-adenosyl-L-methionine</keyword>
<keyword evidence="2" id="KW-0808">Transferase</keyword>
<keyword evidence="4" id="KW-0805">Transcription regulation</keyword>
<evidence type="ECO:0000256" key="1">
    <source>
        <dbReference type="ARBA" id="ARBA00022603"/>
    </source>
</evidence>
<dbReference type="GO" id="GO:0046976">
    <property type="term" value="F:histone H3K27 methyltransferase activity"/>
    <property type="evidence" value="ECO:0007669"/>
    <property type="project" value="TreeGrafter"/>
</dbReference>
<dbReference type="GO" id="GO:0035098">
    <property type="term" value="C:ESC/E(Z) complex"/>
    <property type="evidence" value="ECO:0007669"/>
    <property type="project" value="TreeGrafter"/>
</dbReference>
<keyword evidence="5" id="KW-0804">Transcription</keyword>
<evidence type="ECO:0000256" key="6">
    <source>
        <dbReference type="SAM" id="MobiDB-lite"/>
    </source>
</evidence>
<dbReference type="AlphaFoldDB" id="M2P705"/>
<evidence type="ECO:0000256" key="2">
    <source>
        <dbReference type="ARBA" id="ARBA00022679"/>
    </source>
</evidence>
<accession>M2P705</accession>
<dbReference type="PANTHER" id="PTHR45747">
    <property type="entry name" value="HISTONE-LYSINE N-METHYLTRANSFERASE E(Z)"/>
    <property type="match status" value="1"/>
</dbReference>
<sequence length="571" mass="62483">MSSRPHPAPTAAARPLLTHLRADALELTTALVRAVFREVWREFHAWAQDDARRALASLSPPDTSARHRARRPGGPGLRVPAALRAERAPAAPPPGAQAAQDASGSYEFEVCAWDEDQLGAPGPCRRETFVSAPTRAPPIAPCPPYEACTPVGESIFHGDDPEEMAFLPEADDAAFPHGELLAQHDGLAWQTSTFDPDLNAIIIEAAYRLHHERGVSLAHIDETAVLPCMLSDPQGPLALAAHRDLLDWPGSSHRAYPPIWESVVRPPVDTLRDRLQNGLLLFCPNLSCVKALCASHNHTPQVVLESDNNLLQSLDTAFEPPTKACSSNCYLNRPDLGIIAGKPPWSKTEIDDLHVILQLSPQSTPCDLAALCRKPCWEVSRIRASLTSLRTPRCEIAAPSEDIALEGNEELEFGTTSPLTAVDHRDLSPVADHKHTTFMPNPPCVHRGPCDKASKCACYLNKAHCERNCRCSLSCVRRWQGCRCAGKANRRKACLDRCPCRLANRECDPELCTSCEAHGTCPKISHAAPRTRRLTMPQILIRTCAATPRSSKRAVRLSKSRPAHAGSERFC</sequence>
<proteinExistence type="predicted"/>